<feature type="domain" description="PDZ" evidence="5">
    <location>
        <begin position="92"/>
        <end position="165"/>
    </location>
</feature>
<dbReference type="InterPro" id="IPR036034">
    <property type="entry name" value="PDZ_sf"/>
</dbReference>
<dbReference type="GO" id="GO:0030288">
    <property type="term" value="C:outer membrane-bounded periplasmic space"/>
    <property type="evidence" value="ECO:0007669"/>
    <property type="project" value="TreeGrafter"/>
</dbReference>
<dbReference type="CDD" id="cd07560">
    <property type="entry name" value="Peptidase_S41_CPP"/>
    <property type="match status" value="1"/>
</dbReference>
<dbReference type="Pfam" id="PF00595">
    <property type="entry name" value="PDZ"/>
    <property type="match status" value="1"/>
</dbReference>
<dbReference type="InterPro" id="IPR001478">
    <property type="entry name" value="PDZ"/>
</dbReference>
<dbReference type="GO" id="GO:0008236">
    <property type="term" value="F:serine-type peptidase activity"/>
    <property type="evidence" value="ECO:0007669"/>
    <property type="project" value="UniProtKB-KW"/>
</dbReference>
<evidence type="ECO:0000313" key="6">
    <source>
        <dbReference type="EMBL" id="CAB4746789.1"/>
    </source>
</evidence>
<reference evidence="6" key="1">
    <citation type="submission" date="2020-05" db="EMBL/GenBank/DDBJ databases">
        <authorList>
            <person name="Chiriac C."/>
            <person name="Salcher M."/>
            <person name="Ghai R."/>
            <person name="Kavagutti S V."/>
        </authorList>
    </citation>
    <scope>NUCLEOTIDE SEQUENCE</scope>
</reference>
<dbReference type="GO" id="GO:0004175">
    <property type="term" value="F:endopeptidase activity"/>
    <property type="evidence" value="ECO:0007669"/>
    <property type="project" value="TreeGrafter"/>
</dbReference>
<dbReference type="InterPro" id="IPR029045">
    <property type="entry name" value="ClpP/crotonase-like_dom_sf"/>
</dbReference>
<dbReference type="AlphaFoldDB" id="A0A6J6TKB9"/>
<gene>
    <name evidence="6" type="ORF">UFOPK2844_00172</name>
</gene>
<keyword evidence="4" id="KW-0720">Serine protease</keyword>
<accession>A0A6J6TKB9</accession>
<sequence>MLSPWQSIVARFRSSGFNATAAITSLAIILAFALGDYVGQARKVSPVEQSISKILSKNPTPLKRKILERAAIEAALKASGDQWANYFPQESVKNLTQTLEGRYSGIGIWLRTSKSGVLEVSSVQTNSPAAKAGIKVLDSLIDINGVAMDGASLATAVAALRGAPNTKLQIGVERNQEQIRFEITRESIFNGDVVAYQLATKVIYIQVSSITSQVATEIAVALKKYPHQGGVVLDLRDNPGGLLNVAVDVASLFLNGGTVVSYSRKNESVLVLESNNNVADVAPMTVLINRSTASSAEVIAGALQDRNRAVIIGEKSYGKGTVQEIIELVDGSKLEITVGKYRTPNGRVIDQVGIAPDLLVPEGEEIKKALLVLGGLATIAK</sequence>
<evidence type="ECO:0000256" key="4">
    <source>
        <dbReference type="ARBA" id="ARBA00022825"/>
    </source>
</evidence>
<dbReference type="NCBIfam" id="TIGR00225">
    <property type="entry name" value="prc"/>
    <property type="match status" value="1"/>
</dbReference>
<proteinExistence type="inferred from homology"/>
<dbReference type="GO" id="GO:0007165">
    <property type="term" value="P:signal transduction"/>
    <property type="evidence" value="ECO:0007669"/>
    <property type="project" value="TreeGrafter"/>
</dbReference>
<dbReference type="SMART" id="SM00245">
    <property type="entry name" value="TSPc"/>
    <property type="match status" value="1"/>
</dbReference>
<evidence type="ECO:0000256" key="2">
    <source>
        <dbReference type="ARBA" id="ARBA00022670"/>
    </source>
</evidence>
<dbReference type="PROSITE" id="PS50106">
    <property type="entry name" value="PDZ"/>
    <property type="match status" value="1"/>
</dbReference>
<comment type="similarity">
    <text evidence="1">Belongs to the peptidase S41A family.</text>
</comment>
<organism evidence="6">
    <name type="scientific">freshwater metagenome</name>
    <dbReference type="NCBI Taxonomy" id="449393"/>
    <lineage>
        <taxon>unclassified sequences</taxon>
        <taxon>metagenomes</taxon>
        <taxon>ecological metagenomes</taxon>
    </lineage>
</organism>
<dbReference type="Gene3D" id="3.90.226.10">
    <property type="entry name" value="2-enoyl-CoA Hydratase, Chain A, domain 1"/>
    <property type="match status" value="1"/>
</dbReference>
<dbReference type="SUPFAM" id="SSF50156">
    <property type="entry name" value="PDZ domain-like"/>
    <property type="match status" value="1"/>
</dbReference>
<dbReference type="InterPro" id="IPR004447">
    <property type="entry name" value="Peptidase_S41A"/>
</dbReference>
<evidence type="ECO:0000256" key="1">
    <source>
        <dbReference type="ARBA" id="ARBA00009179"/>
    </source>
</evidence>
<protein>
    <submittedName>
        <fullName evidence="6">Unannotated protein</fullName>
    </submittedName>
</protein>
<evidence type="ECO:0000256" key="3">
    <source>
        <dbReference type="ARBA" id="ARBA00022801"/>
    </source>
</evidence>
<dbReference type="GO" id="GO:0006508">
    <property type="term" value="P:proteolysis"/>
    <property type="evidence" value="ECO:0007669"/>
    <property type="project" value="UniProtKB-KW"/>
</dbReference>
<dbReference type="InterPro" id="IPR005151">
    <property type="entry name" value="Tail-specific_protease"/>
</dbReference>
<keyword evidence="2" id="KW-0645">Protease</keyword>
<dbReference type="EMBL" id="CAEZZG010000002">
    <property type="protein sequence ID" value="CAB4746789.1"/>
    <property type="molecule type" value="Genomic_DNA"/>
</dbReference>
<name>A0A6J6TKB9_9ZZZZ</name>
<evidence type="ECO:0000259" key="5">
    <source>
        <dbReference type="PROSITE" id="PS50106"/>
    </source>
</evidence>
<dbReference type="PANTHER" id="PTHR32060:SF30">
    <property type="entry name" value="CARBOXY-TERMINAL PROCESSING PROTEASE CTPA"/>
    <property type="match status" value="1"/>
</dbReference>
<dbReference type="SUPFAM" id="SSF52096">
    <property type="entry name" value="ClpP/crotonase"/>
    <property type="match status" value="1"/>
</dbReference>
<dbReference type="SMART" id="SM00228">
    <property type="entry name" value="PDZ"/>
    <property type="match status" value="1"/>
</dbReference>
<dbReference type="PANTHER" id="PTHR32060">
    <property type="entry name" value="TAIL-SPECIFIC PROTEASE"/>
    <property type="match status" value="1"/>
</dbReference>
<dbReference type="Gene3D" id="2.30.42.10">
    <property type="match status" value="1"/>
</dbReference>
<keyword evidence="3" id="KW-0378">Hydrolase</keyword>
<dbReference type="Gene3D" id="3.30.750.44">
    <property type="match status" value="1"/>
</dbReference>
<dbReference type="Pfam" id="PF03572">
    <property type="entry name" value="Peptidase_S41"/>
    <property type="match status" value="1"/>
</dbReference>